<protein>
    <submittedName>
        <fullName evidence="2">Uncharacterized protein</fullName>
    </submittedName>
</protein>
<feature type="chain" id="PRO_5026655577" evidence="1">
    <location>
        <begin position="22"/>
        <end position="227"/>
    </location>
</feature>
<evidence type="ECO:0000313" key="2">
    <source>
        <dbReference type="EMBL" id="KAB0638319.1"/>
    </source>
</evidence>
<gene>
    <name evidence="2" type="ORF">F7R25_12855</name>
</gene>
<feature type="signal peptide" evidence="1">
    <location>
        <begin position="1"/>
        <end position="21"/>
    </location>
</feature>
<organism evidence="2 3">
    <name type="scientific">Burkholderia stagnalis</name>
    <dbReference type="NCBI Taxonomy" id="1503054"/>
    <lineage>
        <taxon>Bacteria</taxon>
        <taxon>Pseudomonadati</taxon>
        <taxon>Pseudomonadota</taxon>
        <taxon>Betaproteobacteria</taxon>
        <taxon>Burkholderiales</taxon>
        <taxon>Burkholderiaceae</taxon>
        <taxon>Burkholderia</taxon>
        <taxon>Burkholderia cepacia complex</taxon>
    </lineage>
</organism>
<accession>A0A6L3MYU7</accession>
<proteinExistence type="predicted"/>
<reference evidence="2 3" key="1">
    <citation type="submission" date="2019-09" db="EMBL/GenBank/DDBJ databases">
        <title>Draft genome sequences of 48 bacterial type strains from the CCUG.</title>
        <authorList>
            <person name="Tunovic T."/>
            <person name="Pineiro-Iglesias B."/>
            <person name="Unosson C."/>
            <person name="Inganas E."/>
            <person name="Ohlen M."/>
            <person name="Cardew S."/>
            <person name="Jensie-Markopoulos S."/>
            <person name="Salva-Serra F."/>
            <person name="Jaen-Luchoro D."/>
            <person name="Karlsson R."/>
            <person name="Svensson-Stadler L."/>
            <person name="Chun J."/>
            <person name="Moore E."/>
        </authorList>
    </citation>
    <scope>NUCLEOTIDE SEQUENCE [LARGE SCALE GENOMIC DNA]</scope>
    <source>
        <strain evidence="2 3">CCUG 65686</strain>
    </source>
</reference>
<evidence type="ECO:0000256" key="1">
    <source>
        <dbReference type="SAM" id="SignalP"/>
    </source>
</evidence>
<comment type="caution">
    <text evidence="2">The sequence shown here is derived from an EMBL/GenBank/DDBJ whole genome shotgun (WGS) entry which is preliminary data.</text>
</comment>
<dbReference type="RefSeq" id="WP_124596984.1">
    <property type="nucleotide sequence ID" value="NZ_CABVPM010000032.1"/>
</dbReference>
<keyword evidence="1" id="KW-0732">Signal</keyword>
<sequence length="227" mass="25315">MNNSSKFIAFCLLTFFSIRFAAAGEAIIFDKPGLIGFRDGKTISGLYDSRNAKFSCSFLFIEDSTSSKTANVGDYSDTPLLTFVLGEDSPEFSNRNKTFDIKADLYRRDNEWTIQTKSAQAGCENATGTFIFDLKDFRAVTYYVTEEVPAIGIRIVKSKAPLFVNHDGNFVAKKSYLVDGDGVVVLKTQGDFSYVRYVGTGPKFEGRVTFGWVHTRDLVDPFPRATK</sequence>
<dbReference type="EMBL" id="VZOK01000015">
    <property type="protein sequence ID" value="KAB0638319.1"/>
    <property type="molecule type" value="Genomic_DNA"/>
</dbReference>
<evidence type="ECO:0000313" key="3">
    <source>
        <dbReference type="Proteomes" id="UP000473470"/>
    </source>
</evidence>
<dbReference type="Proteomes" id="UP000473470">
    <property type="component" value="Unassembled WGS sequence"/>
</dbReference>
<name>A0A6L3MYU7_9BURK</name>
<dbReference type="AlphaFoldDB" id="A0A6L3MYU7"/>